<feature type="domain" description="FAD dependent oxidoreductase" evidence="1">
    <location>
        <begin position="60"/>
        <end position="447"/>
    </location>
</feature>
<dbReference type="Gene3D" id="3.50.50.60">
    <property type="entry name" value="FAD/NAD(P)-binding domain"/>
    <property type="match status" value="1"/>
</dbReference>
<evidence type="ECO:0000313" key="3">
    <source>
        <dbReference type="Proteomes" id="UP001148299"/>
    </source>
</evidence>
<dbReference type="InterPro" id="IPR036188">
    <property type="entry name" value="FAD/NAD-bd_sf"/>
</dbReference>
<dbReference type="Proteomes" id="UP001148299">
    <property type="component" value="Unassembled WGS sequence"/>
</dbReference>
<proteinExistence type="predicted"/>
<name>A0A9W9QQI6_PENBR</name>
<dbReference type="EMBL" id="JAPZBR010000008">
    <property type="protein sequence ID" value="KAJ5341094.1"/>
    <property type="molecule type" value="Genomic_DNA"/>
</dbReference>
<protein>
    <recommendedName>
        <fullName evidence="1">FAD dependent oxidoreductase domain-containing protein</fullName>
    </recommendedName>
</protein>
<dbReference type="PANTHER" id="PTHR13847:SF213">
    <property type="entry name" value="DEPENDENT OXIDOREDUCTASE, PUTATIVE-RELATED"/>
    <property type="match status" value="1"/>
</dbReference>
<keyword evidence="3" id="KW-1185">Reference proteome</keyword>
<dbReference type="Pfam" id="PF01266">
    <property type="entry name" value="DAO"/>
    <property type="match status" value="1"/>
</dbReference>
<dbReference type="Gene3D" id="3.30.9.10">
    <property type="entry name" value="D-Amino Acid Oxidase, subunit A, domain 2"/>
    <property type="match status" value="1"/>
</dbReference>
<accession>A0A9W9QQI6</accession>
<gene>
    <name evidence="2" type="ORF">N7541_010218</name>
</gene>
<reference evidence="2" key="1">
    <citation type="submission" date="2022-12" db="EMBL/GenBank/DDBJ databases">
        <authorList>
            <person name="Petersen C."/>
        </authorList>
    </citation>
    <scope>NUCLEOTIDE SEQUENCE</scope>
    <source>
        <strain evidence="2">IBT 35675</strain>
    </source>
</reference>
<dbReference type="InterPro" id="IPR006076">
    <property type="entry name" value="FAD-dep_OxRdtase"/>
</dbReference>
<reference evidence="2" key="2">
    <citation type="journal article" date="2023" name="IMA Fungus">
        <title>Comparative genomic study of the Penicillium genus elucidates a diverse pangenome and 15 lateral gene transfer events.</title>
        <authorList>
            <person name="Petersen C."/>
            <person name="Sorensen T."/>
            <person name="Nielsen M.R."/>
            <person name="Sondergaard T.E."/>
            <person name="Sorensen J.L."/>
            <person name="Fitzpatrick D.A."/>
            <person name="Frisvad J.C."/>
            <person name="Nielsen K.L."/>
        </authorList>
    </citation>
    <scope>NUCLEOTIDE SEQUENCE</scope>
    <source>
        <strain evidence="2">IBT 35675</strain>
    </source>
</reference>
<dbReference type="GO" id="GO:0005737">
    <property type="term" value="C:cytoplasm"/>
    <property type="evidence" value="ECO:0007669"/>
    <property type="project" value="TreeGrafter"/>
</dbReference>
<evidence type="ECO:0000313" key="2">
    <source>
        <dbReference type="EMBL" id="KAJ5341094.1"/>
    </source>
</evidence>
<sequence length="496" mass="54390">MQFATAVLTDPSIPVSARQNALNRIFSDPGVPSSSTTSSFWLQEPRVFDRISSPLPEEVDVVIVGSGITGASIARSLLENGTSPSILMLEARSICSGATGRNGGHILETADEYAEFADMFGVEEAKKLMRFRLGHLSEMLAVAKELGIAEESQARKVQFLSVYFGEEPWKHALERLRRFKADMPEEAAEWISFEGEEIPKDFHLSRARGIVAGPAGALWPYKFVTGVLEHLLEKYPENFRIEEQTSVEEIETTSTFYKVKTSRGTVNARHVIHCTNAHVSHLVPGLRGRIFPVRGQMSAQTPGRSFPSQGNDHSWIFNYDRGFDYLTQLPGGQMMLGGGFAQGEHGGLEELGIPTDSEMSMYIDIHLSGALPAIFGRNDWGGVSGEPVQAMWTGNMAFSSDGFPWVGRLPESATGRPEVGRGGEWVCAAFGGEGMVQAWFSGRALASMLLAGDKVLGQGVDTDLEWFPRQLLSTKERFDTTGLPREIIDTSHRASL</sequence>
<dbReference type="SUPFAM" id="SSF51905">
    <property type="entry name" value="FAD/NAD(P)-binding domain"/>
    <property type="match status" value="1"/>
</dbReference>
<evidence type="ECO:0000259" key="1">
    <source>
        <dbReference type="Pfam" id="PF01266"/>
    </source>
</evidence>
<dbReference type="AlphaFoldDB" id="A0A9W9QQI6"/>
<organism evidence="2 3">
    <name type="scientific">Penicillium brevicompactum</name>
    <dbReference type="NCBI Taxonomy" id="5074"/>
    <lineage>
        <taxon>Eukaryota</taxon>
        <taxon>Fungi</taxon>
        <taxon>Dikarya</taxon>
        <taxon>Ascomycota</taxon>
        <taxon>Pezizomycotina</taxon>
        <taxon>Eurotiomycetes</taxon>
        <taxon>Eurotiomycetidae</taxon>
        <taxon>Eurotiales</taxon>
        <taxon>Aspergillaceae</taxon>
        <taxon>Penicillium</taxon>
    </lineage>
</organism>
<dbReference type="PANTHER" id="PTHR13847">
    <property type="entry name" value="SARCOSINE DEHYDROGENASE-RELATED"/>
    <property type="match status" value="1"/>
</dbReference>
<comment type="caution">
    <text evidence="2">The sequence shown here is derived from an EMBL/GenBank/DDBJ whole genome shotgun (WGS) entry which is preliminary data.</text>
</comment>